<dbReference type="Pfam" id="PF07690">
    <property type="entry name" value="MFS_1"/>
    <property type="match status" value="1"/>
</dbReference>
<feature type="transmembrane region" description="Helical" evidence="7">
    <location>
        <begin position="117"/>
        <end position="137"/>
    </location>
</feature>
<feature type="compositionally biased region" description="Low complexity" evidence="6">
    <location>
        <begin position="269"/>
        <end position="279"/>
    </location>
</feature>
<organism evidence="9 10">
    <name type="scientific">Cladophialophora immunda</name>
    <dbReference type="NCBI Taxonomy" id="569365"/>
    <lineage>
        <taxon>Eukaryota</taxon>
        <taxon>Fungi</taxon>
        <taxon>Dikarya</taxon>
        <taxon>Ascomycota</taxon>
        <taxon>Pezizomycotina</taxon>
        <taxon>Eurotiomycetes</taxon>
        <taxon>Chaetothyriomycetidae</taxon>
        <taxon>Chaetothyriales</taxon>
        <taxon>Herpotrichiellaceae</taxon>
        <taxon>Cladophialophora</taxon>
    </lineage>
</organism>
<dbReference type="AlphaFoldDB" id="A0A0D2CM24"/>
<dbReference type="VEuPathDB" id="FungiDB:PV07_10287"/>
<dbReference type="Gene3D" id="1.20.1250.20">
    <property type="entry name" value="MFS general substrate transporter like domains"/>
    <property type="match status" value="1"/>
</dbReference>
<evidence type="ECO:0000313" key="10">
    <source>
        <dbReference type="Proteomes" id="UP000054466"/>
    </source>
</evidence>
<dbReference type="GeneID" id="27349481"/>
<dbReference type="HOGENOM" id="CLU_001265_54_5_1"/>
<feature type="transmembrane region" description="Helical" evidence="7">
    <location>
        <begin position="190"/>
        <end position="212"/>
    </location>
</feature>
<dbReference type="InterPro" id="IPR036259">
    <property type="entry name" value="MFS_trans_sf"/>
</dbReference>
<dbReference type="InterPro" id="IPR011701">
    <property type="entry name" value="MFS"/>
</dbReference>
<reference evidence="9 10" key="1">
    <citation type="submission" date="2015-01" db="EMBL/GenBank/DDBJ databases">
        <title>The Genome Sequence of Cladophialophora immunda CBS83496.</title>
        <authorList>
            <consortium name="The Broad Institute Genomics Platform"/>
            <person name="Cuomo C."/>
            <person name="de Hoog S."/>
            <person name="Gorbushina A."/>
            <person name="Stielow B."/>
            <person name="Teixiera M."/>
            <person name="Abouelleil A."/>
            <person name="Chapman S.B."/>
            <person name="Priest M."/>
            <person name="Young S.K."/>
            <person name="Wortman J."/>
            <person name="Nusbaum C."/>
            <person name="Birren B."/>
        </authorList>
    </citation>
    <scope>NUCLEOTIDE SEQUENCE [LARGE SCALE GENOMIC DNA]</scope>
    <source>
        <strain evidence="9 10">CBS 83496</strain>
    </source>
</reference>
<keyword evidence="4 7" id="KW-1133">Transmembrane helix</keyword>
<feature type="transmembrane region" description="Helical" evidence="7">
    <location>
        <begin position="149"/>
        <end position="170"/>
    </location>
</feature>
<dbReference type="InterPro" id="IPR020846">
    <property type="entry name" value="MFS_dom"/>
</dbReference>
<dbReference type="PROSITE" id="PS50850">
    <property type="entry name" value="MFS"/>
    <property type="match status" value="1"/>
</dbReference>
<evidence type="ECO:0000256" key="6">
    <source>
        <dbReference type="SAM" id="MobiDB-lite"/>
    </source>
</evidence>
<dbReference type="PANTHER" id="PTHR23504">
    <property type="entry name" value="MAJOR FACILITATOR SUPERFAMILY DOMAIN-CONTAINING PROTEIN 10"/>
    <property type="match status" value="1"/>
</dbReference>
<feature type="region of interest" description="Disordered" evidence="6">
    <location>
        <begin position="264"/>
        <end position="287"/>
    </location>
</feature>
<feature type="transmembrane region" description="Helical" evidence="7">
    <location>
        <begin position="61"/>
        <end position="80"/>
    </location>
</feature>
<feature type="transmembrane region" description="Helical" evidence="7">
    <location>
        <begin position="20"/>
        <end position="41"/>
    </location>
</feature>
<dbReference type="GO" id="GO:0016020">
    <property type="term" value="C:membrane"/>
    <property type="evidence" value="ECO:0007669"/>
    <property type="project" value="UniProtKB-SubCell"/>
</dbReference>
<keyword evidence="10" id="KW-1185">Reference proteome</keyword>
<comment type="subcellular location">
    <subcellularLocation>
        <location evidence="1">Membrane</location>
        <topology evidence="1">Multi-pass membrane protein</topology>
    </subcellularLocation>
</comment>
<dbReference type="EMBL" id="KN847045">
    <property type="protein sequence ID" value="KIW24579.1"/>
    <property type="molecule type" value="Genomic_DNA"/>
</dbReference>
<feature type="transmembrane region" description="Helical" evidence="7">
    <location>
        <begin position="92"/>
        <end position="111"/>
    </location>
</feature>
<dbReference type="RefSeq" id="XP_016244795.1">
    <property type="nucleotide sequence ID" value="XM_016397604.1"/>
</dbReference>
<evidence type="ECO:0000256" key="3">
    <source>
        <dbReference type="ARBA" id="ARBA00022692"/>
    </source>
</evidence>
<protein>
    <recommendedName>
        <fullName evidence="8">Major facilitator superfamily (MFS) profile domain-containing protein</fullName>
    </recommendedName>
</protein>
<evidence type="ECO:0000313" key="9">
    <source>
        <dbReference type="EMBL" id="KIW24579.1"/>
    </source>
</evidence>
<keyword evidence="3 7" id="KW-0812">Transmembrane</keyword>
<dbReference type="SUPFAM" id="SSF103473">
    <property type="entry name" value="MFS general substrate transporter"/>
    <property type="match status" value="1"/>
</dbReference>
<proteinExistence type="predicted"/>
<keyword evidence="5 7" id="KW-0472">Membrane</keyword>
<accession>A0A0D2CM24</accession>
<name>A0A0D2CM24_9EURO</name>
<feature type="transmembrane region" description="Helical" evidence="7">
    <location>
        <begin position="482"/>
        <end position="506"/>
    </location>
</feature>
<feature type="transmembrane region" description="Helical" evidence="7">
    <location>
        <begin position="456"/>
        <end position="476"/>
    </location>
</feature>
<evidence type="ECO:0000256" key="2">
    <source>
        <dbReference type="ARBA" id="ARBA00022448"/>
    </source>
</evidence>
<sequence>MEPTSLDKASYRSLPHKGQLAILMLARIAEPLAASSIQSYMFFQLRHFDPSAGPATISAQAGLILSSKTAAHVSTGLFWGRFADSEYGSRKLVLVVGLVSSGVAMLGYGFSESIEAAVAWQVLDGILNSSISMIRCLTAELYPEKRYRVRALTLLPLCASAGMFAGPLLGGFLSSPGGDDGKGRAIRYPYAAPNIAVAAYSFILAALVSLGLEHSRENMQNGGRSIFRRFWNARQMQPPDHLNQGDNANATCTESAPLLHDRLAPHQQSDPIPSSTPDDISPETIQPRRRRPRFRQIWTPNVLSTMLAHFIISGHLGTFSSLWAIFLSTPPGAEENRSPWSFSGGLGMDARGVGVIVTLLGAMSVLSQIIVYPCLHDRFGTVGVWRAALYFFPATYLLAPFSALLASDSATAADRALLYIAVLGVLLLFNAGRTGVAPATSLLINDCTPHPSVRATIHTMGTIVGNLGRSVFPAIILPVYGLGLAVGVAGLGFWALAALAVVACLVSGRVVEGANGKDVSLQE</sequence>
<gene>
    <name evidence="9" type="ORF">PV07_10287</name>
</gene>
<evidence type="ECO:0000256" key="1">
    <source>
        <dbReference type="ARBA" id="ARBA00004141"/>
    </source>
</evidence>
<feature type="transmembrane region" description="Helical" evidence="7">
    <location>
        <begin position="387"/>
        <end position="406"/>
    </location>
</feature>
<feature type="transmembrane region" description="Helical" evidence="7">
    <location>
        <begin position="353"/>
        <end position="375"/>
    </location>
</feature>
<evidence type="ECO:0000256" key="5">
    <source>
        <dbReference type="ARBA" id="ARBA00023136"/>
    </source>
</evidence>
<evidence type="ECO:0000256" key="7">
    <source>
        <dbReference type="SAM" id="Phobius"/>
    </source>
</evidence>
<dbReference type="PANTHER" id="PTHR23504:SF6">
    <property type="entry name" value="MULTIDRUG TRANSPORTER, PUTATIVE (AFU_ORTHOLOGUE AFUA_4G08740)-RELATED"/>
    <property type="match status" value="1"/>
</dbReference>
<dbReference type="Proteomes" id="UP000054466">
    <property type="component" value="Unassembled WGS sequence"/>
</dbReference>
<feature type="domain" description="Major facilitator superfamily (MFS) profile" evidence="8">
    <location>
        <begin position="19"/>
        <end position="515"/>
    </location>
</feature>
<keyword evidence="2" id="KW-0813">Transport</keyword>
<dbReference type="GO" id="GO:0022857">
    <property type="term" value="F:transmembrane transporter activity"/>
    <property type="evidence" value="ECO:0007669"/>
    <property type="project" value="InterPro"/>
</dbReference>
<evidence type="ECO:0000259" key="8">
    <source>
        <dbReference type="PROSITE" id="PS50850"/>
    </source>
</evidence>
<evidence type="ECO:0000256" key="4">
    <source>
        <dbReference type="ARBA" id="ARBA00022989"/>
    </source>
</evidence>
<feature type="transmembrane region" description="Helical" evidence="7">
    <location>
        <begin position="298"/>
        <end position="326"/>
    </location>
</feature>
<dbReference type="OrthoDB" id="10262656at2759"/>
<feature type="transmembrane region" description="Helical" evidence="7">
    <location>
        <begin position="418"/>
        <end position="444"/>
    </location>
</feature>